<dbReference type="AlphaFoldDB" id="A0A7T5R1J6"/>
<gene>
    <name evidence="2" type="ORF">HYS17_10100</name>
</gene>
<sequence>MHDLFYREDVFQDYDHGDKRRRGIDFTVDYQGRWYFHGLQSPGPIKRKSLAALFGGAGEGFMAGKGLQTDSEGCYWLASPEGCYRVEVEDVPFIITDFNIHNHDIDLLTNFDECIPLGPGHDVVLSAEPRQGVAVFYARVRDGLWARFSTQAHNRFVNDVVRDVQEGYEFSSRGRTYRFSIDAER</sequence>
<protein>
    <submittedName>
        <fullName evidence="2">DUF1285 domain-containing protein</fullName>
    </submittedName>
</protein>
<dbReference type="EMBL" id="CP066681">
    <property type="protein sequence ID" value="QQG35840.1"/>
    <property type="molecule type" value="Genomic_DNA"/>
</dbReference>
<feature type="domain" description="DUF1285" evidence="1">
    <location>
        <begin position="92"/>
        <end position="178"/>
    </location>
</feature>
<evidence type="ECO:0000313" key="3">
    <source>
        <dbReference type="Proteomes" id="UP000595362"/>
    </source>
</evidence>
<evidence type="ECO:0000259" key="1">
    <source>
        <dbReference type="Pfam" id="PF21028"/>
    </source>
</evidence>
<dbReference type="Pfam" id="PF21028">
    <property type="entry name" value="DUF1285_C"/>
    <property type="match status" value="1"/>
</dbReference>
<dbReference type="InterPro" id="IPR048342">
    <property type="entry name" value="DUF1285_C"/>
</dbReference>
<proteinExistence type="predicted"/>
<dbReference type="Gene3D" id="3.10.540.10">
    <property type="entry name" value="duf1285 like domain"/>
    <property type="match status" value="1"/>
</dbReference>
<dbReference type="InterPro" id="IPR023361">
    <property type="entry name" value="DUF1285_beta_roll_sf"/>
</dbReference>
<accession>A0A7T5R1J6</accession>
<evidence type="ECO:0000313" key="2">
    <source>
        <dbReference type="EMBL" id="QQG35840.1"/>
    </source>
</evidence>
<reference evidence="2 3" key="1">
    <citation type="submission" date="2020-07" db="EMBL/GenBank/DDBJ databases">
        <title>Huge and variable diversity of episymbiotic CPR bacteria and DPANN archaea in groundwater ecosystems.</title>
        <authorList>
            <person name="He C.Y."/>
            <person name="Keren R."/>
            <person name="Whittaker M."/>
            <person name="Farag I.F."/>
            <person name="Doudna J."/>
            <person name="Cate J.H.D."/>
            <person name="Banfield J.F."/>
        </authorList>
    </citation>
    <scope>NUCLEOTIDE SEQUENCE [LARGE SCALE GENOMIC DNA]</scope>
    <source>
        <strain evidence="2">NC_groundwater_70_Ag_B-0.1um_54_66</strain>
    </source>
</reference>
<dbReference type="Gene3D" id="2.30.270.10">
    <property type="entry name" value="duf1285 protein"/>
    <property type="match status" value="1"/>
</dbReference>
<name>A0A7T5R1J6_9BACT</name>
<organism evidence="2 3">
    <name type="scientific">Micavibrio aeruginosavorus</name>
    <dbReference type="NCBI Taxonomy" id="349221"/>
    <lineage>
        <taxon>Bacteria</taxon>
        <taxon>Pseudomonadati</taxon>
        <taxon>Bdellovibrionota</taxon>
        <taxon>Bdellovibrionia</taxon>
        <taxon>Bdellovibrionales</taxon>
        <taxon>Pseudobdellovibrionaceae</taxon>
        <taxon>Micavibrio</taxon>
    </lineage>
</organism>
<dbReference type="Proteomes" id="UP000595362">
    <property type="component" value="Chromosome"/>
</dbReference>